<evidence type="ECO:0000313" key="2">
    <source>
        <dbReference type="Proteomes" id="UP000620104"/>
    </source>
</evidence>
<comment type="caution">
    <text evidence="1">The sequence shown here is derived from an EMBL/GenBank/DDBJ whole genome shotgun (WGS) entry which is preliminary data.</text>
</comment>
<proteinExistence type="predicted"/>
<dbReference type="AlphaFoldDB" id="A0A8H3TWY9"/>
<dbReference type="Proteomes" id="UP000620104">
    <property type="component" value="Unassembled WGS sequence"/>
</dbReference>
<protein>
    <submittedName>
        <fullName evidence="1">Uncharacterized protein</fullName>
    </submittedName>
</protein>
<organism evidence="1 2">
    <name type="scientific">Naganishia liquefaciens</name>
    <dbReference type="NCBI Taxonomy" id="104408"/>
    <lineage>
        <taxon>Eukaryota</taxon>
        <taxon>Fungi</taxon>
        <taxon>Dikarya</taxon>
        <taxon>Basidiomycota</taxon>
        <taxon>Agaricomycotina</taxon>
        <taxon>Tremellomycetes</taxon>
        <taxon>Filobasidiales</taxon>
        <taxon>Filobasidiaceae</taxon>
        <taxon>Naganishia</taxon>
    </lineage>
</organism>
<name>A0A8H3TWY9_9TREE</name>
<keyword evidence="2" id="KW-1185">Reference proteome</keyword>
<sequence>MGTNDSSITIQAFDRLLHLASSASDRLITLSAVPESRFVQIAVQMQEQFSGMLDTSLTIRDSGGITGGSQAETASSTVGSNGTCLRSRFFPRKLSSIRMEN</sequence>
<accession>A0A8H3TWY9</accession>
<dbReference type="EMBL" id="BLZA01000030">
    <property type="protein sequence ID" value="GHJ88431.1"/>
    <property type="molecule type" value="Genomic_DNA"/>
</dbReference>
<reference evidence="1" key="1">
    <citation type="submission" date="2020-07" db="EMBL/GenBank/DDBJ databases">
        <title>Draft Genome Sequence of a Deep-Sea Yeast, Naganishia (Cryptococcus) liquefaciens strain N6.</title>
        <authorList>
            <person name="Han Y.W."/>
            <person name="Kajitani R."/>
            <person name="Morimoto H."/>
            <person name="Parhat M."/>
            <person name="Tsubouchi H."/>
            <person name="Bakenova O."/>
            <person name="Ogata M."/>
            <person name="Argunhan B."/>
            <person name="Aoki R."/>
            <person name="Kajiwara S."/>
            <person name="Itoh T."/>
            <person name="Iwasaki H."/>
        </authorList>
    </citation>
    <scope>NUCLEOTIDE SEQUENCE</scope>
    <source>
        <strain evidence="1">N6</strain>
    </source>
</reference>
<gene>
    <name evidence="1" type="ORF">NliqN6_4833</name>
</gene>
<evidence type="ECO:0000313" key="1">
    <source>
        <dbReference type="EMBL" id="GHJ88431.1"/>
    </source>
</evidence>